<feature type="compositionally biased region" description="Low complexity" evidence="1">
    <location>
        <begin position="296"/>
        <end position="305"/>
    </location>
</feature>
<accession>A0ABD3R8V0</accession>
<evidence type="ECO:0000256" key="1">
    <source>
        <dbReference type="SAM" id="MobiDB-lite"/>
    </source>
</evidence>
<feature type="compositionally biased region" description="Low complexity" evidence="1">
    <location>
        <begin position="250"/>
        <end position="259"/>
    </location>
</feature>
<protein>
    <submittedName>
        <fullName evidence="2">Uncharacterized protein</fullName>
    </submittedName>
</protein>
<feature type="compositionally biased region" description="Basic and acidic residues" evidence="1">
    <location>
        <begin position="709"/>
        <end position="718"/>
    </location>
</feature>
<evidence type="ECO:0000313" key="3">
    <source>
        <dbReference type="Proteomes" id="UP001530377"/>
    </source>
</evidence>
<dbReference type="EMBL" id="JALLPB020000802">
    <property type="protein sequence ID" value="KAL3806471.1"/>
    <property type="molecule type" value="Genomic_DNA"/>
</dbReference>
<organism evidence="2 3">
    <name type="scientific">Cyclostephanos tholiformis</name>
    <dbReference type="NCBI Taxonomy" id="382380"/>
    <lineage>
        <taxon>Eukaryota</taxon>
        <taxon>Sar</taxon>
        <taxon>Stramenopiles</taxon>
        <taxon>Ochrophyta</taxon>
        <taxon>Bacillariophyta</taxon>
        <taxon>Coscinodiscophyceae</taxon>
        <taxon>Thalassiosirophycidae</taxon>
        <taxon>Stephanodiscales</taxon>
        <taxon>Stephanodiscaceae</taxon>
        <taxon>Cyclostephanos</taxon>
    </lineage>
</organism>
<dbReference type="AlphaFoldDB" id="A0ABD3R8V0"/>
<sequence>MRLLFAPCAEVESPDESSSPLSLGVWCSSESRQTQLLVSPFSLPSGELGAEELSTSEVSSPALACPVALAYAIAPPAVTRELVATRVVRVNIPVLSKEEISQSAIKMEMKPNAPAGFPRSYPIRLDFAEVLGEPALKAFVRYTLDALAASSVPAPWHANAFFVRRRPVSIVRGPATLMSERIDDNDDGPRVTVAAVVASDIQDDDAVGDGGGIDATRTEEGATKPPPPPPPSSRYAELINSFHDAHDSWAKASSSSMPSNPFDDEDDDDDIDDDDDRDHDDDAANDHNVWSRDGASPSSESSSSIASLEDLSDALLRPGMKFLGSIFIPGTTTSAAHTNPAYGLTILTRDVDSLGNDFVLAMHRAHDDEQAVHVQVKIVDVVVVDDDDNHDNGSDDPVSRRLEIEYSDGETVCQGRWNPTIFRWEGRVHQRLHVNDGVFHTSDSATHVFTLYPCTFSHPFGREGIFSLISSPSLSYLERDVLSGKTRSMADHNCRTLRAKQETLTRFDELYRQMNITIIDIRVLSRYCKRDDCDSENANVDIHLDERQQALLKLRDCDWAEISNETIMLGERLCAEFRRRSSLLDDLSFETSKDREQFVNRWKAAKFDLVAAHASWDEWGKISEGVNAMLFLFGNYMNNDFNRILGIRHRLIANFERFDSAYRRASVRLPKTDFSKYHVPTPREGLINHACIICQSPLLDEDDAAGMPIKDEGKRGESAMETGAKGGKMVQRQPLSACRG</sequence>
<comment type="caution">
    <text evidence="2">The sequence shown here is derived from an EMBL/GenBank/DDBJ whole genome shotgun (WGS) entry which is preliminary data.</text>
</comment>
<feature type="region of interest" description="Disordered" evidence="1">
    <location>
        <begin position="201"/>
        <end position="236"/>
    </location>
</feature>
<gene>
    <name evidence="2" type="ORF">ACHAXA_000680</name>
</gene>
<evidence type="ECO:0000313" key="2">
    <source>
        <dbReference type="EMBL" id="KAL3806471.1"/>
    </source>
</evidence>
<feature type="region of interest" description="Disordered" evidence="1">
    <location>
        <begin position="248"/>
        <end position="305"/>
    </location>
</feature>
<reference evidence="2 3" key="1">
    <citation type="submission" date="2024-10" db="EMBL/GenBank/DDBJ databases">
        <title>Updated reference genomes for cyclostephanoid diatoms.</title>
        <authorList>
            <person name="Roberts W.R."/>
            <person name="Alverson A.J."/>
        </authorList>
    </citation>
    <scope>NUCLEOTIDE SEQUENCE [LARGE SCALE GENOMIC DNA]</scope>
    <source>
        <strain evidence="2 3">AJA228-03</strain>
    </source>
</reference>
<feature type="compositionally biased region" description="Acidic residues" evidence="1">
    <location>
        <begin position="262"/>
        <end position="279"/>
    </location>
</feature>
<dbReference type="Proteomes" id="UP001530377">
    <property type="component" value="Unassembled WGS sequence"/>
</dbReference>
<feature type="region of interest" description="Disordered" evidence="1">
    <location>
        <begin position="705"/>
        <end position="740"/>
    </location>
</feature>
<name>A0ABD3R8V0_9STRA</name>
<keyword evidence="3" id="KW-1185">Reference proteome</keyword>
<proteinExistence type="predicted"/>